<accession>C2E6C6</accession>
<keyword evidence="1" id="KW-1133">Transmembrane helix</keyword>
<proteinExistence type="predicted"/>
<dbReference type="InterPro" id="IPR013324">
    <property type="entry name" value="RNA_pol_sigma_r3/r4-like"/>
</dbReference>
<organism evidence="3 4">
    <name type="scientific">Lactobacillus johnsonii ATCC 33200</name>
    <dbReference type="NCBI Taxonomy" id="525330"/>
    <lineage>
        <taxon>Bacteria</taxon>
        <taxon>Bacillati</taxon>
        <taxon>Bacillota</taxon>
        <taxon>Bacilli</taxon>
        <taxon>Lactobacillales</taxon>
        <taxon>Lactobacillaceae</taxon>
        <taxon>Lactobacillus</taxon>
    </lineage>
</organism>
<dbReference type="HOGENOM" id="CLU_035706_11_1_9"/>
<dbReference type="Proteomes" id="UP000003491">
    <property type="component" value="Unassembled WGS sequence"/>
</dbReference>
<sequence length="117" mass="13272">MDSLHSIISKHQKGKHLSFEECVIIQTRIKDGFSLRAIAREIGCSPSTISYEVKRGTVLLYNGHQKLYKAEYDNNAYQTNRRNCGRKLDYLKKCLLSILISISSKMVGLLILVLIVA</sequence>
<dbReference type="EMBL" id="ACGR01000038">
    <property type="protein sequence ID" value="EEJ59493.1"/>
    <property type="molecule type" value="Genomic_DNA"/>
</dbReference>
<keyword evidence="1" id="KW-0472">Membrane</keyword>
<reference evidence="3 4" key="1">
    <citation type="submission" date="2009-01" db="EMBL/GenBank/DDBJ databases">
        <authorList>
            <person name="Qin X."/>
            <person name="Bachman B."/>
            <person name="Battles P."/>
            <person name="Bell A."/>
            <person name="Bess C."/>
            <person name="Bickham C."/>
            <person name="Chaboub L."/>
            <person name="Chen D."/>
            <person name="Coyle M."/>
            <person name="Deiros D.R."/>
            <person name="Dinh H."/>
            <person name="Forbes L."/>
            <person name="Fowler G."/>
            <person name="Francisco L."/>
            <person name="Fu Q."/>
            <person name="Gubbala S."/>
            <person name="Hale W."/>
            <person name="Han Y."/>
            <person name="Hemphill L."/>
            <person name="Highlander S.K."/>
            <person name="Hirani K."/>
            <person name="Hogues M."/>
            <person name="Jackson L."/>
            <person name="Jakkamsetti A."/>
            <person name="Javaid M."/>
            <person name="Jiang H."/>
            <person name="Korchina V."/>
            <person name="Kovar C."/>
            <person name="Lara F."/>
            <person name="Lee S."/>
            <person name="Mata R."/>
            <person name="Mathew T."/>
            <person name="Moen C."/>
            <person name="Morales K."/>
            <person name="Munidasa M."/>
            <person name="Nazareth L."/>
            <person name="Ngo R."/>
            <person name="Nguyen L."/>
            <person name="Okwuonu G."/>
            <person name="Ongeri F."/>
            <person name="Patil S."/>
            <person name="Petrosino J."/>
            <person name="Pham C."/>
            <person name="Pham P."/>
            <person name="Pu L.-L."/>
            <person name="Puazo M."/>
            <person name="Raj R."/>
            <person name="Reid J."/>
            <person name="Rouhana J."/>
            <person name="Saada N."/>
            <person name="Shang Y."/>
            <person name="Simmons D."/>
            <person name="Thornton R."/>
            <person name="Warren J."/>
            <person name="Weissenberger G."/>
            <person name="Zhang J."/>
            <person name="Zhang L."/>
            <person name="Zhou C."/>
            <person name="Zhu D."/>
            <person name="Muzny D."/>
            <person name="Worley K."/>
            <person name="Gibbs R."/>
        </authorList>
    </citation>
    <scope>NUCLEOTIDE SEQUENCE [LARGE SCALE GENOMIC DNA]</scope>
    <source>
        <strain evidence="3 4">ATCC 33200</strain>
    </source>
</reference>
<feature type="domain" description="Transposase IS30-like HTH" evidence="2">
    <location>
        <begin position="13"/>
        <end position="56"/>
    </location>
</feature>
<dbReference type="SUPFAM" id="SSF88659">
    <property type="entry name" value="Sigma3 and sigma4 domains of RNA polymerase sigma factors"/>
    <property type="match status" value="1"/>
</dbReference>
<name>C2E6C6_LACJH</name>
<evidence type="ECO:0000256" key="1">
    <source>
        <dbReference type="SAM" id="Phobius"/>
    </source>
</evidence>
<gene>
    <name evidence="3" type="ORF">HMPREF0528_1300</name>
</gene>
<dbReference type="AlphaFoldDB" id="C2E6C6"/>
<dbReference type="Gene3D" id="1.10.10.60">
    <property type="entry name" value="Homeodomain-like"/>
    <property type="match status" value="1"/>
</dbReference>
<protein>
    <recommendedName>
        <fullName evidence="2">Transposase IS30-like HTH domain-containing protein</fullName>
    </recommendedName>
</protein>
<dbReference type="InterPro" id="IPR025246">
    <property type="entry name" value="IS30-like_HTH"/>
</dbReference>
<keyword evidence="1" id="KW-0812">Transmembrane</keyword>
<comment type="caution">
    <text evidence="3">The sequence shown here is derived from an EMBL/GenBank/DDBJ whole genome shotgun (WGS) entry which is preliminary data.</text>
</comment>
<dbReference type="Pfam" id="PF13936">
    <property type="entry name" value="HTH_38"/>
    <property type="match status" value="1"/>
</dbReference>
<feature type="transmembrane region" description="Helical" evidence="1">
    <location>
        <begin position="95"/>
        <end position="116"/>
    </location>
</feature>
<evidence type="ECO:0000259" key="2">
    <source>
        <dbReference type="Pfam" id="PF13936"/>
    </source>
</evidence>
<evidence type="ECO:0000313" key="3">
    <source>
        <dbReference type="EMBL" id="EEJ59493.1"/>
    </source>
</evidence>
<evidence type="ECO:0000313" key="4">
    <source>
        <dbReference type="Proteomes" id="UP000003491"/>
    </source>
</evidence>